<evidence type="ECO:0000259" key="1">
    <source>
        <dbReference type="Pfam" id="PF04993"/>
    </source>
</evidence>
<dbReference type="Gene3D" id="3.30.1460.30">
    <property type="entry name" value="YgaC/TfoX-N like chaperone"/>
    <property type="match status" value="1"/>
</dbReference>
<dbReference type="Proteomes" id="UP001235269">
    <property type="component" value="Unassembled WGS sequence"/>
</dbReference>
<evidence type="ECO:0000313" key="3">
    <source>
        <dbReference type="Proteomes" id="UP001235269"/>
    </source>
</evidence>
<evidence type="ECO:0000313" key="2">
    <source>
        <dbReference type="EMBL" id="MDQ0453781.1"/>
    </source>
</evidence>
<proteinExistence type="predicted"/>
<dbReference type="Pfam" id="PF04993">
    <property type="entry name" value="TfoX_N"/>
    <property type="match status" value="1"/>
</dbReference>
<reference evidence="2 3" key="1">
    <citation type="submission" date="2023-07" db="EMBL/GenBank/DDBJ databases">
        <title>Genomic Encyclopedia of Type Strains, Phase IV (KMG-IV): sequencing the most valuable type-strain genomes for metagenomic binning, comparative biology and taxonomic classification.</title>
        <authorList>
            <person name="Goeker M."/>
        </authorList>
    </citation>
    <scope>NUCLEOTIDE SEQUENCE [LARGE SCALE GENOMIC DNA]</scope>
    <source>
        <strain evidence="2 3">DSM 100301</strain>
    </source>
</reference>
<organism evidence="2 3">
    <name type="scientific">Rhizobium paknamense</name>
    <dbReference type="NCBI Taxonomy" id="1206817"/>
    <lineage>
        <taxon>Bacteria</taxon>
        <taxon>Pseudomonadati</taxon>
        <taxon>Pseudomonadota</taxon>
        <taxon>Alphaproteobacteria</taxon>
        <taxon>Hyphomicrobiales</taxon>
        <taxon>Rhizobiaceae</taxon>
        <taxon>Rhizobium/Agrobacterium group</taxon>
        <taxon>Rhizobium</taxon>
    </lineage>
</organism>
<dbReference type="PANTHER" id="PTHR36121">
    <property type="entry name" value="PROTEIN SXY"/>
    <property type="match status" value="1"/>
</dbReference>
<accession>A0ABU0I6D3</accession>
<dbReference type="EMBL" id="JAUSWH010000001">
    <property type="protein sequence ID" value="MDQ0453781.1"/>
    <property type="molecule type" value="Genomic_DNA"/>
</dbReference>
<gene>
    <name evidence="2" type="ORF">QO005_000096</name>
</gene>
<protein>
    <submittedName>
        <fullName evidence="2">DNA transformation protein</fullName>
    </submittedName>
</protein>
<dbReference type="RefSeq" id="WP_307156016.1">
    <property type="nucleotide sequence ID" value="NZ_JAUSWH010000001.1"/>
</dbReference>
<dbReference type="InterPro" id="IPR007076">
    <property type="entry name" value="TfoX_N"/>
</dbReference>
<dbReference type="PANTHER" id="PTHR36121:SF1">
    <property type="entry name" value="PROTEIN SXY"/>
    <property type="match status" value="1"/>
</dbReference>
<comment type="caution">
    <text evidence="2">The sequence shown here is derived from an EMBL/GenBank/DDBJ whole genome shotgun (WGS) entry which is preliminary data.</text>
</comment>
<feature type="domain" description="TfoX N-terminal" evidence="1">
    <location>
        <begin position="8"/>
        <end position="100"/>
    </location>
</feature>
<keyword evidence="3" id="KW-1185">Reference proteome</keyword>
<dbReference type="InterPro" id="IPR047525">
    <property type="entry name" value="TfoX-like"/>
</dbReference>
<dbReference type="SUPFAM" id="SSF159894">
    <property type="entry name" value="YgaC/TfoX-N like"/>
    <property type="match status" value="1"/>
</dbReference>
<sequence>MDNEEIQEIFAALGPVSIRRMFGGKGIYCDRVILALYLFDEIMLKADAESAPEFSAHGARQWVYQRPGGKPVAMPYWSVPDAAFDDPDEMAKWVRLAYEAGRRAAVKAPAKPRSHRKSSGR</sequence>
<name>A0ABU0I6D3_9HYPH</name>